<dbReference type="InterPro" id="IPR050990">
    <property type="entry name" value="UPF0237/GcvR_regulator"/>
</dbReference>
<proteinExistence type="predicted"/>
<reference evidence="2 3" key="1">
    <citation type="submission" date="2015-01" db="EMBL/GenBank/DDBJ databases">
        <title>Desulfovibrio sp. JC271 draft genome sequence.</title>
        <authorList>
            <person name="Shivani Y."/>
            <person name="Subhash Y."/>
            <person name="Sasikala C."/>
            <person name="Ramana C.V."/>
        </authorList>
    </citation>
    <scope>NUCLEOTIDE SEQUENCE [LARGE SCALE GENOMIC DNA]</scope>
    <source>
        <strain evidence="2 3">JC271</strain>
    </source>
</reference>
<dbReference type="PATRIC" id="fig|1560234.3.peg.3078"/>
<dbReference type="Pfam" id="PF13740">
    <property type="entry name" value="ACT_6"/>
    <property type="match status" value="1"/>
</dbReference>
<evidence type="ECO:0000313" key="2">
    <source>
        <dbReference type="EMBL" id="OBQ54514.1"/>
    </source>
</evidence>
<dbReference type="STRING" id="1560234.SP90_05525"/>
<gene>
    <name evidence="2" type="ORF">SP90_05525</name>
</gene>
<dbReference type="OrthoDB" id="12860at2"/>
<accession>A0A1B7XG69</accession>
<evidence type="ECO:0000259" key="1">
    <source>
        <dbReference type="PROSITE" id="PS51671"/>
    </source>
</evidence>
<comment type="caution">
    <text evidence="2">The sequence shown here is derived from an EMBL/GenBank/DDBJ whole genome shotgun (WGS) entry which is preliminary data.</text>
</comment>
<dbReference type="SUPFAM" id="SSF55021">
    <property type="entry name" value="ACT-like"/>
    <property type="match status" value="2"/>
</dbReference>
<keyword evidence="3" id="KW-1185">Reference proteome</keyword>
<feature type="domain" description="ACT" evidence="1">
    <location>
        <begin position="5"/>
        <end position="82"/>
    </location>
</feature>
<dbReference type="Proteomes" id="UP000091979">
    <property type="component" value="Unassembled WGS sequence"/>
</dbReference>
<dbReference type="InterPro" id="IPR002912">
    <property type="entry name" value="ACT_dom"/>
</dbReference>
<sequence length="187" mass="19907">MKKVVVSFLGKDGPGVVHAVSSLLTGLECNINEVSQTILHSEFAAIVIAEMPDGCTIEALQESLVKGLAERQIDLSVTARLYDGRSWSAEDPQSFVVSVDGPDQRGLVAAISGILGEHNVNIANLKAIVPDDQPDGHALIVFEVIVPGAVELSALRNALNAKAEELSVRVSVQHSDIFEAVHRVQPV</sequence>
<dbReference type="AlphaFoldDB" id="A0A1B7XG69"/>
<dbReference type="Gene3D" id="3.30.70.260">
    <property type="match status" value="2"/>
</dbReference>
<dbReference type="Pfam" id="PF01842">
    <property type="entry name" value="ACT"/>
    <property type="match status" value="1"/>
</dbReference>
<name>A0A1B7XG69_9BACT</name>
<organism evidence="2 3">
    <name type="scientific">Halodesulfovibrio spirochaetisodalis</name>
    <dbReference type="NCBI Taxonomy" id="1560234"/>
    <lineage>
        <taxon>Bacteria</taxon>
        <taxon>Pseudomonadati</taxon>
        <taxon>Thermodesulfobacteriota</taxon>
        <taxon>Desulfovibrionia</taxon>
        <taxon>Desulfovibrionales</taxon>
        <taxon>Desulfovibrionaceae</taxon>
        <taxon>Halodesulfovibrio</taxon>
    </lineage>
</organism>
<dbReference type="PANTHER" id="PTHR34875:SF6">
    <property type="entry name" value="UPF0237 PROTEIN MJ1558"/>
    <property type="match status" value="1"/>
</dbReference>
<dbReference type="PANTHER" id="PTHR34875">
    <property type="entry name" value="UPF0237 PROTEIN MJ1558"/>
    <property type="match status" value="1"/>
</dbReference>
<evidence type="ECO:0000313" key="3">
    <source>
        <dbReference type="Proteomes" id="UP000091979"/>
    </source>
</evidence>
<dbReference type="PROSITE" id="PS51671">
    <property type="entry name" value="ACT"/>
    <property type="match status" value="2"/>
</dbReference>
<feature type="domain" description="ACT" evidence="1">
    <location>
        <begin position="96"/>
        <end position="173"/>
    </location>
</feature>
<protein>
    <recommendedName>
        <fullName evidence="1">ACT domain-containing protein</fullName>
    </recommendedName>
</protein>
<dbReference type="InterPro" id="IPR045865">
    <property type="entry name" value="ACT-like_dom_sf"/>
</dbReference>
<dbReference type="RefSeq" id="WP_066853415.1">
    <property type="nucleotide sequence ID" value="NZ_JXMS01000007.1"/>
</dbReference>
<dbReference type="EMBL" id="JXMS01000007">
    <property type="protein sequence ID" value="OBQ54514.1"/>
    <property type="molecule type" value="Genomic_DNA"/>
</dbReference>